<evidence type="ECO:0000313" key="4">
    <source>
        <dbReference type="Proteomes" id="UP000298213"/>
    </source>
</evidence>
<dbReference type="OrthoDB" id="5642573at2"/>
<gene>
    <name evidence="3" type="ORF">E2493_18650</name>
</gene>
<proteinExistence type="predicted"/>
<dbReference type="Gene3D" id="3.40.50.150">
    <property type="entry name" value="Vaccinia Virus protein VP39"/>
    <property type="match status" value="1"/>
</dbReference>
<dbReference type="AlphaFoldDB" id="A0A4Y8ZL80"/>
<dbReference type="CDD" id="cd02440">
    <property type="entry name" value="AdoMet_MTases"/>
    <property type="match status" value="1"/>
</dbReference>
<sequence length="210" mass="22864">MLRRFLAAQFARPTGVLGRLWIAPWLDRISRNMNALALAELAPATGERIVEIGFGGGALLRDILSRTDAAVFGVDVSAVAVARAERRFRREARLHLSQASVERLPLPDALVDAAVSVNSLYFWPDLAAAFAELARVIRPGGRLVLAFEPPEELRKWPGHVHGFRGVAADALIGLALAAGFEAPRVREGRGRKPDRFLCLSLTRVADRGGE</sequence>
<dbReference type="InterPro" id="IPR050447">
    <property type="entry name" value="Erg6_SMT_methyltransf"/>
</dbReference>
<protein>
    <submittedName>
        <fullName evidence="3">Class I SAM-dependent methyltransferase</fullName>
    </submittedName>
</protein>
<dbReference type="Proteomes" id="UP000298213">
    <property type="component" value="Unassembled WGS sequence"/>
</dbReference>
<dbReference type="RefSeq" id="WP_135089922.1">
    <property type="nucleotide sequence ID" value="NZ_SPDV01000055.1"/>
</dbReference>
<evidence type="ECO:0000259" key="2">
    <source>
        <dbReference type="Pfam" id="PF08241"/>
    </source>
</evidence>
<keyword evidence="1 3" id="KW-0808">Transferase</keyword>
<dbReference type="InterPro" id="IPR029063">
    <property type="entry name" value="SAM-dependent_MTases_sf"/>
</dbReference>
<keyword evidence="4" id="KW-1185">Reference proteome</keyword>
<dbReference type="SUPFAM" id="SSF53335">
    <property type="entry name" value="S-adenosyl-L-methionine-dependent methyltransferases"/>
    <property type="match status" value="1"/>
</dbReference>
<dbReference type="GO" id="GO:0032259">
    <property type="term" value="P:methylation"/>
    <property type="evidence" value="ECO:0007669"/>
    <property type="project" value="UniProtKB-KW"/>
</dbReference>
<dbReference type="EMBL" id="SPDV01000055">
    <property type="protein sequence ID" value="TFI56780.1"/>
    <property type="molecule type" value="Genomic_DNA"/>
</dbReference>
<dbReference type="InterPro" id="IPR013216">
    <property type="entry name" value="Methyltransf_11"/>
</dbReference>
<evidence type="ECO:0000313" key="3">
    <source>
        <dbReference type="EMBL" id="TFI56780.1"/>
    </source>
</evidence>
<name>A0A4Y8ZL80_9SPHN</name>
<dbReference type="PANTHER" id="PTHR44068">
    <property type="entry name" value="ZGC:194242"/>
    <property type="match status" value="1"/>
</dbReference>
<organism evidence="3 4">
    <name type="scientific">Sphingomonas parva</name>
    <dbReference type="NCBI Taxonomy" id="2555898"/>
    <lineage>
        <taxon>Bacteria</taxon>
        <taxon>Pseudomonadati</taxon>
        <taxon>Pseudomonadota</taxon>
        <taxon>Alphaproteobacteria</taxon>
        <taxon>Sphingomonadales</taxon>
        <taxon>Sphingomonadaceae</taxon>
        <taxon>Sphingomonas</taxon>
    </lineage>
</organism>
<dbReference type="GO" id="GO:0008757">
    <property type="term" value="F:S-adenosylmethionine-dependent methyltransferase activity"/>
    <property type="evidence" value="ECO:0007669"/>
    <property type="project" value="InterPro"/>
</dbReference>
<feature type="domain" description="Methyltransferase type 11" evidence="2">
    <location>
        <begin position="50"/>
        <end position="145"/>
    </location>
</feature>
<reference evidence="3 4" key="1">
    <citation type="submission" date="2019-03" db="EMBL/GenBank/DDBJ databases">
        <title>Genome sequence of Sphingomonas sp. 17J27-24.</title>
        <authorList>
            <person name="Kim M."/>
            <person name="Maeng S."/>
            <person name="Sathiyaraj S."/>
        </authorList>
    </citation>
    <scope>NUCLEOTIDE SEQUENCE [LARGE SCALE GENOMIC DNA]</scope>
    <source>
        <strain evidence="3 4">17J27-24</strain>
    </source>
</reference>
<keyword evidence="3" id="KW-0489">Methyltransferase</keyword>
<comment type="caution">
    <text evidence="3">The sequence shown here is derived from an EMBL/GenBank/DDBJ whole genome shotgun (WGS) entry which is preliminary data.</text>
</comment>
<evidence type="ECO:0000256" key="1">
    <source>
        <dbReference type="ARBA" id="ARBA00022679"/>
    </source>
</evidence>
<dbReference type="Pfam" id="PF08241">
    <property type="entry name" value="Methyltransf_11"/>
    <property type="match status" value="1"/>
</dbReference>
<dbReference type="PANTHER" id="PTHR44068:SF11">
    <property type="entry name" value="GERANYL DIPHOSPHATE 2-C-METHYLTRANSFERASE"/>
    <property type="match status" value="1"/>
</dbReference>
<accession>A0A4Y8ZL80</accession>